<protein>
    <submittedName>
        <fullName evidence="6">DoxX family protein</fullName>
    </submittedName>
</protein>
<evidence type="ECO:0000256" key="3">
    <source>
        <dbReference type="ARBA" id="ARBA00022989"/>
    </source>
</evidence>
<proteinExistence type="predicted"/>
<evidence type="ECO:0000256" key="2">
    <source>
        <dbReference type="ARBA" id="ARBA00022692"/>
    </source>
</evidence>
<evidence type="ECO:0000256" key="1">
    <source>
        <dbReference type="ARBA" id="ARBA00004141"/>
    </source>
</evidence>
<evidence type="ECO:0000256" key="4">
    <source>
        <dbReference type="ARBA" id="ARBA00023136"/>
    </source>
</evidence>
<name>A0ABS9KVI6_9BACT</name>
<comment type="subcellular location">
    <subcellularLocation>
        <location evidence="1">Membrane</location>
        <topology evidence="1">Multi-pass membrane protein</topology>
    </subcellularLocation>
</comment>
<dbReference type="Pfam" id="PF13564">
    <property type="entry name" value="DoxX_2"/>
    <property type="match status" value="1"/>
</dbReference>
<keyword evidence="4 5" id="KW-0472">Membrane</keyword>
<evidence type="ECO:0000313" key="6">
    <source>
        <dbReference type="EMBL" id="MCG2616336.1"/>
    </source>
</evidence>
<feature type="transmembrane region" description="Helical" evidence="5">
    <location>
        <begin position="47"/>
        <end position="65"/>
    </location>
</feature>
<sequence>MTIKTTKAIYWISAALISLWFGASGFFELTTNPIVWEITVQLGYPAHFIYILGVAKLTGIVVLLTPNKFLRLKEWVFAGIFFDIIFAFFSKLTVLGVAATGDAIIAFIIASTAYLMFRKLYPANYDKLQEGKQVITNSGAARTA</sequence>
<accession>A0ABS9KVI6</accession>
<evidence type="ECO:0000313" key="7">
    <source>
        <dbReference type="Proteomes" id="UP001165367"/>
    </source>
</evidence>
<organism evidence="6 7">
    <name type="scientific">Terrimonas ginsenosidimutans</name>
    <dbReference type="NCBI Taxonomy" id="2908004"/>
    <lineage>
        <taxon>Bacteria</taxon>
        <taxon>Pseudomonadati</taxon>
        <taxon>Bacteroidota</taxon>
        <taxon>Chitinophagia</taxon>
        <taxon>Chitinophagales</taxon>
        <taxon>Chitinophagaceae</taxon>
        <taxon>Terrimonas</taxon>
    </lineage>
</organism>
<keyword evidence="3 5" id="KW-1133">Transmembrane helix</keyword>
<evidence type="ECO:0000256" key="5">
    <source>
        <dbReference type="SAM" id="Phobius"/>
    </source>
</evidence>
<gene>
    <name evidence="6" type="ORF">LZZ85_18700</name>
</gene>
<feature type="transmembrane region" description="Helical" evidence="5">
    <location>
        <begin position="9"/>
        <end position="27"/>
    </location>
</feature>
<dbReference type="RefSeq" id="WP_237874870.1">
    <property type="nucleotide sequence ID" value="NZ_JAKLTR010000012.1"/>
</dbReference>
<reference evidence="6" key="1">
    <citation type="submission" date="2022-01" db="EMBL/GenBank/DDBJ databases">
        <authorList>
            <person name="Jo J.-H."/>
            <person name="Im W.-T."/>
        </authorList>
    </citation>
    <scope>NUCLEOTIDE SEQUENCE</scope>
    <source>
        <strain evidence="6">NA20</strain>
    </source>
</reference>
<keyword evidence="7" id="KW-1185">Reference proteome</keyword>
<dbReference type="EMBL" id="JAKLTR010000012">
    <property type="protein sequence ID" value="MCG2616336.1"/>
    <property type="molecule type" value="Genomic_DNA"/>
</dbReference>
<feature type="transmembrane region" description="Helical" evidence="5">
    <location>
        <begin position="72"/>
        <end position="89"/>
    </location>
</feature>
<comment type="caution">
    <text evidence="6">The sequence shown here is derived from an EMBL/GenBank/DDBJ whole genome shotgun (WGS) entry which is preliminary data.</text>
</comment>
<feature type="transmembrane region" description="Helical" evidence="5">
    <location>
        <begin position="95"/>
        <end position="117"/>
    </location>
</feature>
<keyword evidence="2 5" id="KW-0812">Transmembrane</keyword>
<dbReference type="Proteomes" id="UP001165367">
    <property type="component" value="Unassembled WGS sequence"/>
</dbReference>
<dbReference type="InterPro" id="IPR032808">
    <property type="entry name" value="DoxX"/>
</dbReference>